<organism evidence="1 2">
    <name type="scientific">Escherichia phage teqskov</name>
    <dbReference type="NCBI Taxonomy" id="2697539"/>
    <lineage>
        <taxon>Viruses</taxon>
        <taxon>Duplodnaviria</taxon>
        <taxon>Heunggongvirae</taxon>
        <taxon>Uroviricota</taxon>
        <taxon>Caudoviricetes</taxon>
        <taxon>Pantevenvirales</taxon>
        <taxon>Straboviridae</taxon>
        <taxon>Tevenvirinae</taxon>
        <taxon>Tequatrovirus</taxon>
        <taxon>Tequatrovirus teqskov</taxon>
    </lineage>
</organism>
<name>A0A6B9WGH7_9CAUD</name>
<dbReference type="EMBL" id="MN895437">
    <property type="protein sequence ID" value="QHR64407.1"/>
    <property type="molecule type" value="Genomic_DNA"/>
</dbReference>
<dbReference type="Proteomes" id="UP000464271">
    <property type="component" value="Segment"/>
</dbReference>
<protein>
    <submittedName>
        <fullName evidence="1">Uncharacterized protein</fullName>
    </submittedName>
</protein>
<sequence>MRVIRLSLTNIPPTYSVLRLKSTRRRNEKYSGSL</sequence>
<evidence type="ECO:0000313" key="2">
    <source>
        <dbReference type="Proteomes" id="UP000464271"/>
    </source>
</evidence>
<evidence type="ECO:0000313" key="1">
    <source>
        <dbReference type="EMBL" id="QHR64407.1"/>
    </source>
</evidence>
<accession>A0A6B9WGH7</accession>
<reference evidence="2" key="1">
    <citation type="submission" date="2020-01" db="EMBL/GenBank/DDBJ databases">
        <authorList>
            <person name="Olsen N.S."/>
            <person name="Junco L.M.F."/>
            <person name="Kot W."/>
            <person name="Hestbjerg L.H."/>
        </authorList>
    </citation>
    <scope>NUCLEOTIDE SEQUENCE [LARGE SCALE GENOMIC DNA]</scope>
</reference>
<keyword evidence="2" id="KW-1185">Reference proteome</keyword>
<proteinExistence type="predicted"/>
<gene>
    <name evidence="1" type="ORF">teqskov_263</name>
</gene>